<geneLocation type="plasmid" evidence="1 2">
    <name>unnamed5</name>
</geneLocation>
<dbReference type="Proteomes" id="UP000662986">
    <property type="component" value="Plasmid unnamed5"/>
</dbReference>
<protein>
    <submittedName>
        <fullName evidence="1">Uncharacterized protein</fullName>
    </submittedName>
</protein>
<evidence type="ECO:0000313" key="1">
    <source>
        <dbReference type="EMBL" id="QSE87369.1"/>
    </source>
</evidence>
<keyword evidence="2" id="KW-1185">Reference proteome</keyword>
<dbReference type="RefSeq" id="WP_005254554.1">
    <property type="nucleotide sequence ID" value="NZ_CP070614.1"/>
</dbReference>
<name>A0A974ZR99_9NOCA</name>
<reference evidence="1 2" key="2">
    <citation type="journal article" date="2022" name="Arch. Microbiol.">
        <title>Rhodococcus pseudokoreensis sp. nov. isolated from the rhizosphere of young M26 apple rootstocks.</title>
        <authorList>
            <person name="Kampfer P."/>
            <person name="Glaeser S.P."/>
            <person name="Blom J."/>
            <person name="Wolf J."/>
            <person name="Benning S."/>
            <person name="Schloter M."/>
            <person name="Neumann-Schaal M."/>
        </authorList>
    </citation>
    <scope>NUCLEOTIDE SEQUENCE [LARGE SCALE GENOMIC DNA]</scope>
    <source>
        <strain evidence="1 2">R79</strain>
    </source>
</reference>
<gene>
    <name evidence="1" type="ORF">JWS13_01590</name>
</gene>
<accession>A0A974ZR99</accession>
<dbReference type="EMBL" id="CP070614">
    <property type="protein sequence ID" value="QSE87369.1"/>
    <property type="molecule type" value="Genomic_DNA"/>
</dbReference>
<proteinExistence type="predicted"/>
<keyword evidence="1" id="KW-0614">Plasmid</keyword>
<reference evidence="1 2" key="1">
    <citation type="journal article" date="2021" name="Microbiol. Resour. Announc.">
        <title>Complete Genome Sequences of Two Rhodococcus sp. Strains with Large and Linear Chromosomes, Isolated from Apple Rhizosphere.</title>
        <authorList>
            <person name="Benning S."/>
            <person name="Brugnone N."/>
            <person name="Siani R."/>
            <person name="Kublik S."/>
            <person name="Schloter M."/>
            <person name="Rad V."/>
        </authorList>
    </citation>
    <scope>NUCLEOTIDE SEQUENCE [LARGE SCALE GENOMIC DNA]</scope>
    <source>
        <strain evidence="1 2">R79</strain>
    </source>
</reference>
<sequence>MTTVSVTLPMVSFAVHIVEMSRELADRVSSGQSSLRFLTICGGSPVDLPTRLEFLTATNMVVIAPEVRSAHS</sequence>
<organism evidence="1 2">
    <name type="scientific">Rhodococcus pseudokoreensis</name>
    <dbReference type="NCBI Taxonomy" id="2811421"/>
    <lineage>
        <taxon>Bacteria</taxon>
        <taxon>Bacillati</taxon>
        <taxon>Actinomycetota</taxon>
        <taxon>Actinomycetes</taxon>
        <taxon>Mycobacteriales</taxon>
        <taxon>Nocardiaceae</taxon>
        <taxon>Rhodococcus</taxon>
    </lineage>
</organism>
<evidence type="ECO:0000313" key="2">
    <source>
        <dbReference type="Proteomes" id="UP000662986"/>
    </source>
</evidence>